<dbReference type="EMBL" id="DSOV01000009">
    <property type="protein sequence ID" value="HEN41296.1"/>
    <property type="molecule type" value="Genomic_DNA"/>
</dbReference>
<evidence type="ECO:0000313" key="1">
    <source>
        <dbReference type="EMBL" id="HEN41296.1"/>
    </source>
</evidence>
<gene>
    <name evidence="1" type="ORF">ENQ87_02805</name>
</gene>
<sequence length="131" mass="13240">MRQFIDLTVVGTALAVGILLTCGAQAEMVSSAPAGQVDAVDAAGCGDPLSGEQLNGFTGGQDIQIDRILEQITNANLNGQMTSSLVGSPVTGYNMLAAGALSNVSGIATVIQNSGNQVIINSATILNIFTD</sequence>
<accession>A0A831TX82</accession>
<proteinExistence type="predicted"/>
<dbReference type="AlphaFoldDB" id="A0A831TX82"/>
<reference evidence="1" key="1">
    <citation type="journal article" date="2020" name="mSystems">
        <title>Genome- and Community-Level Interaction Insights into Carbon Utilization and Element Cycling Functions of Hydrothermarchaeota in Hydrothermal Sediment.</title>
        <authorList>
            <person name="Zhou Z."/>
            <person name="Liu Y."/>
            <person name="Xu W."/>
            <person name="Pan J."/>
            <person name="Luo Z.H."/>
            <person name="Li M."/>
        </authorList>
    </citation>
    <scope>NUCLEOTIDE SEQUENCE [LARGE SCALE GENOMIC DNA]</scope>
    <source>
        <strain evidence="1">SpSt-349</strain>
    </source>
</reference>
<protein>
    <submittedName>
        <fullName evidence="1">Uncharacterized protein</fullName>
    </submittedName>
</protein>
<organism evidence="1">
    <name type="scientific">Geobacter metallireducens</name>
    <dbReference type="NCBI Taxonomy" id="28232"/>
    <lineage>
        <taxon>Bacteria</taxon>
        <taxon>Pseudomonadati</taxon>
        <taxon>Thermodesulfobacteriota</taxon>
        <taxon>Desulfuromonadia</taxon>
        <taxon>Geobacterales</taxon>
        <taxon>Geobacteraceae</taxon>
        <taxon>Geobacter</taxon>
    </lineage>
</organism>
<comment type="caution">
    <text evidence="1">The sequence shown here is derived from an EMBL/GenBank/DDBJ whole genome shotgun (WGS) entry which is preliminary data.</text>
</comment>
<name>A0A831TX82_GEOME</name>